<evidence type="ECO:0000313" key="2">
    <source>
        <dbReference type="EnsemblPlants" id="Zm00001eb145160_P001"/>
    </source>
</evidence>
<reference evidence="2" key="3">
    <citation type="submission" date="2021-05" db="UniProtKB">
        <authorList>
            <consortium name="EnsemblPlants"/>
        </authorList>
    </citation>
    <scope>IDENTIFICATION</scope>
    <source>
        <strain evidence="2">cv. B73</strain>
    </source>
</reference>
<evidence type="ECO:0000313" key="3">
    <source>
        <dbReference type="Proteomes" id="UP000007305"/>
    </source>
</evidence>
<protein>
    <recommendedName>
        <fullName evidence="4">Secreted protein</fullName>
    </recommendedName>
</protein>
<dbReference type="FunCoup" id="A0A804N9L3">
    <property type="interactions" value="473"/>
</dbReference>
<feature type="chain" id="PRO_5033046014" description="Secreted protein" evidence="1">
    <location>
        <begin position="25"/>
        <end position="141"/>
    </location>
</feature>
<dbReference type="Proteomes" id="UP000007305">
    <property type="component" value="Chromosome 3"/>
</dbReference>
<keyword evidence="3" id="KW-1185">Reference proteome</keyword>
<name>A0A804N9L3_MAIZE</name>
<organism evidence="2 3">
    <name type="scientific">Zea mays</name>
    <name type="common">Maize</name>
    <dbReference type="NCBI Taxonomy" id="4577"/>
    <lineage>
        <taxon>Eukaryota</taxon>
        <taxon>Viridiplantae</taxon>
        <taxon>Streptophyta</taxon>
        <taxon>Embryophyta</taxon>
        <taxon>Tracheophyta</taxon>
        <taxon>Spermatophyta</taxon>
        <taxon>Magnoliopsida</taxon>
        <taxon>Liliopsida</taxon>
        <taxon>Poales</taxon>
        <taxon>Poaceae</taxon>
        <taxon>PACMAD clade</taxon>
        <taxon>Panicoideae</taxon>
        <taxon>Andropogonodae</taxon>
        <taxon>Andropogoneae</taxon>
        <taxon>Tripsacinae</taxon>
        <taxon>Zea</taxon>
    </lineage>
</organism>
<feature type="signal peptide" evidence="1">
    <location>
        <begin position="1"/>
        <end position="24"/>
    </location>
</feature>
<dbReference type="AlphaFoldDB" id="A0A804N9L3"/>
<dbReference type="EnsemblPlants" id="Zm00001eb145160_T001">
    <property type="protein sequence ID" value="Zm00001eb145160_P001"/>
    <property type="gene ID" value="Zm00001eb145160"/>
</dbReference>
<keyword evidence="1" id="KW-0732">Signal</keyword>
<evidence type="ECO:0008006" key="4">
    <source>
        <dbReference type="Google" id="ProtNLM"/>
    </source>
</evidence>
<dbReference type="Gramene" id="Zm00001eb145160_T001">
    <property type="protein sequence ID" value="Zm00001eb145160_P001"/>
    <property type="gene ID" value="Zm00001eb145160"/>
</dbReference>
<accession>A0A804N9L3</accession>
<proteinExistence type="predicted"/>
<sequence>MGVDGSIRLLTAVGLLVAAGGTRLQERADAERPEAGDSARPAHRGRVAELVAAAVDPQPRDGLAAVIAPGQHLRVAELLLPEHGGGASEGPERRRVSNVDEVVRAVRHRVADELCHRLRPCRRRGRRSCRCRLQGRRARTN</sequence>
<dbReference type="InParanoid" id="A0A804N9L3"/>
<reference evidence="2" key="2">
    <citation type="submission" date="2019-07" db="EMBL/GenBank/DDBJ databases">
        <authorList>
            <person name="Seetharam A."/>
            <person name="Woodhouse M."/>
            <person name="Cannon E."/>
        </authorList>
    </citation>
    <scope>NUCLEOTIDE SEQUENCE [LARGE SCALE GENOMIC DNA]</scope>
    <source>
        <strain evidence="2">cv. B73</strain>
    </source>
</reference>
<reference evidence="3" key="1">
    <citation type="submission" date="2015-12" db="EMBL/GenBank/DDBJ databases">
        <title>Update maize B73 reference genome by single molecule sequencing technologies.</title>
        <authorList>
            <consortium name="Maize Genome Sequencing Project"/>
            <person name="Ware D."/>
        </authorList>
    </citation>
    <scope>NUCLEOTIDE SEQUENCE [LARGE SCALE GENOMIC DNA]</scope>
    <source>
        <strain evidence="3">cv. B73</strain>
    </source>
</reference>
<evidence type="ECO:0000256" key="1">
    <source>
        <dbReference type="SAM" id="SignalP"/>
    </source>
</evidence>